<dbReference type="InterPro" id="IPR003018">
    <property type="entry name" value="GAF"/>
</dbReference>
<comment type="catalytic activity">
    <reaction evidence="1">
        <text>ATP + protein L-histidine = ADP + protein N-phospho-L-histidine.</text>
        <dbReference type="EC" id="2.7.13.3"/>
    </reaction>
</comment>
<dbReference type="SMART" id="SM00911">
    <property type="entry name" value="HWE_HK"/>
    <property type="match status" value="1"/>
</dbReference>
<evidence type="ECO:0000256" key="13">
    <source>
        <dbReference type="ARBA" id="ARBA00022840"/>
    </source>
</evidence>
<sequence length="1125" mass="120347">MTDTPPLATDPDRLAALAAHGILDTPPEAGFDGIVRLARLVCAAPVALVSLVAADRQWFKARIGFPPMETDLGSSVCVHALGRRDLLVIPDLSLDPRTRDNPLVTGASAIRFYAGAPLNTPDGETLGTLCVIDEIARPEGLTPDQAEGLTALAEQVMSQLALRRALAERDAALTGERREQARAVADAARLETMIATQQVVASTTADLDPVFRAVVEAALSAIEHADFAAIALRDGDDLVCRTGAGRAADRVGRRTPIAGTAWGEALSNERPLVGGDPDGKARGDRTARITIPVQRHGVAVGILEVRSRTREAFDPRDILMAQMLAGLAGAGFGDVAEAVTRQALRDAENRYKAIFDSAVDFAIVATDPEGRITDWNTGAEAILGWPADIVRGRSLDIFFTPEDRRDGVPEREARVALASGSSSDVRWHQRRDGHRFWAVGRMMTLRHEDGSVRGFLKILQDRTAEWRRERCLDLLSRASAALMTATDPTADLLPILDRGADALGFCECHVWTLAPNQRDFHLTQALGVAPEARAALGPALLDAPFLGSAAGTGEPLVLSGLQADRTARHQSAREAGLDAFAAFPVTGRAGLAGVISFARRDAPAFDREALQVFATLARFISVTRERLDDEAALRGSDARSRRAQKAGGIGTFEADVGSAFITVSPEFCRVFGLPDAGSYPVTVIEALIFPEDAHLRSDAARRANGTAVPEIEYRIRRADDGRVRWIERRGEFARDADGRITSLYGTVSDVTGQRAARAHIEALLDLGDRLAEVASAAEARAIAAEVLGRTLGAGRAAYAAVDAARETLTIMEDWTAPGVASAVGTVPFAALPGTMERLRTGRALVCADALAEVRLSDDASTYRGLGVRGQIKVPLLRAGALIGLFLVQEEAARVWSVEEVTFTRGVADRIDAALARLRAEEQQDLLNHELSHRMKNLLAMVQSIATQTLRNATRVDEARDVLAGRLVALGRAHDLLMGAALTSTRIEPVVRGALQVHEDGHARFRVAGPSIEIGADRAVSLALMLHELATNAAKYGALSNETGRVDITWEIRDEPGEPHLRFAWIEAGGPPVAPPTRKGFGSRFIERGLASQVGGSLALDYRREGVACVIVAPLAAFRGDGHAPG</sequence>
<dbReference type="SMART" id="SM00091">
    <property type="entry name" value="PAS"/>
    <property type="match status" value="2"/>
</dbReference>
<evidence type="ECO:0000256" key="7">
    <source>
        <dbReference type="ARBA" id="ARBA00022630"/>
    </source>
</evidence>
<dbReference type="Gene3D" id="3.30.450.20">
    <property type="entry name" value="PAS domain"/>
    <property type="match status" value="2"/>
</dbReference>
<dbReference type="Pfam" id="PF07536">
    <property type="entry name" value="HWE_HK"/>
    <property type="match status" value="1"/>
</dbReference>
<feature type="domain" description="PAC" evidence="18">
    <location>
        <begin position="709"/>
        <end position="762"/>
    </location>
</feature>
<dbReference type="InterPro" id="IPR035965">
    <property type="entry name" value="PAS-like_dom_sf"/>
</dbReference>
<dbReference type="InterPro" id="IPR029016">
    <property type="entry name" value="GAF-like_dom_sf"/>
</dbReference>
<dbReference type="InterPro" id="IPR036890">
    <property type="entry name" value="HATPase_C_sf"/>
</dbReference>
<keyword evidence="8" id="KW-0288">FMN</keyword>
<dbReference type="InterPro" id="IPR001610">
    <property type="entry name" value="PAC"/>
</dbReference>
<evidence type="ECO:0000256" key="4">
    <source>
        <dbReference type="ARBA" id="ARBA00022543"/>
    </source>
</evidence>
<evidence type="ECO:0000313" key="19">
    <source>
        <dbReference type="EMBL" id="MDN3589736.1"/>
    </source>
</evidence>
<dbReference type="NCBIfam" id="TIGR00229">
    <property type="entry name" value="sensory_box"/>
    <property type="match status" value="2"/>
</dbReference>
<evidence type="ECO:0000256" key="3">
    <source>
        <dbReference type="ARBA" id="ARBA00021740"/>
    </source>
</evidence>
<dbReference type="InterPro" id="IPR013655">
    <property type="entry name" value="PAS_fold_3"/>
</dbReference>
<dbReference type="Pfam" id="PF13185">
    <property type="entry name" value="GAF_2"/>
    <property type="match status" value="2"/>
</dbReference>
<keyword evidence="20" id="KW-1185">Reference proteome</keyword>
<feature type="domain" description="PAC" evidence="18">
    <location>
        <begin position="421"/>
        <end position="474"/>
    </location>
</feature>
<keyword evidence="13" id="KW-0067">ATP-binding</keyword>
<evidence type="ECO:0000256" key="10">
    <source>
        <dbReference type="ARBA" id="ARBA00022737"/>
    </source>
</evidence>
<keyword evidence="15" id="KW-0843">Virulence</keyword>
<dbReference type="Gene3D" id="3.30.565.10">
    <property type="entry name" value="Histidine kinase-like ATPase, C-terminal domain"/>
    <property type="match status" value="1"/>
</dbReference>
<keyword evidence="9" id="KW-0808">Transferase</keyword>
<dbReference type="InterPro" id="IPR013767">
    <property type="entry name" value="PAS_fold"/>
</dbReference>
<keyword evidence="12" id="KW-0418">Kinase</keyword>
<dbReference type="RefSeq" id="WP_238221091.1">
    <property type="nucleotide sequence ID" value="NZ_BPQD01000001.1"/>
</dbReference>
<dbReference type="Gene3D" id="2.10.70.100">
    <property type="match status" value="1"/>
</dbReference>
<evidence type="ECO:0000256" key="1">
    <source>
        <dbReference type="ARBA" id="ARBA00000085"/>
    </source>
</evidence>
<dbReference type="PANTHER" id="PTHR41523">
    <property type="entry name" value="TWO-COMPONENT SYSTEM SENSOR PROTEIN"/>
    <property type="match status" value="1"/>
</dbReference>
<name>A0ABT8BEB3_9HYPH</name>
<dbReference type="SMART" id="SM00065">
    <property type="entry name" value="GAF"/>
    <property type="match status" value="3"/>
</dbReference>
<evidence type="ECO:0000256" key="16">
    <source>
        <dbReference type="ARBA" id="ARBA00023170"/>
    </source>
</evidence>
<evidence type="ECO:0000256" key="5">
    <source>
        <dbReference type="ARBA" id="ARBA00022553"/>
    </source>
</evidence>
<reference evidence="20" key="1">
    <citation type="journal article" date="2019" name="Int. J. Syst. Evol. Microbiol.">
        <title>The Global Catalogue of Microorganisms (GCM) 10K type strain sequencing project: providing services to taxonomists for standard genome sequencing and annotation.</title>
        <authorList>
            <consortium name="The Broad Institute Genomics Platform"/>
            <consortium name="The Broad Institute Genome Sequencing Center for Infectious Disease"/>
            <person name="Wu L."/>
            <person name="Ma J."/>
        </authorList>
    </citation>
    <scope>NUCLEOTIDE SEQUENCE [LARGE SCALE GENOMIC DNA]</scope>
    <source>
        <strain evidence="20">CECT 7069</strain>
    </source>
</reference>
<evidence type="ECO:0000313" key="20">
    <source>
        <dbReference type="Proteomes" id="UP001224644"/>
    </source>
</evidence>
<dbReference type="Gene3D" id="3.30.450.40">
    <property type="match status" value="4"/>
</dbReference>
<dbReference type="SMART" id="SM00086">
    <property type="entry name" value="PAC"/>
    <property type="match status" value="2"/>
</dbReference>
<comment type="caution">
    <text evidence="19">The sequence shown here is derived from an EMBL/GenBank/DDBJ whole genome shotgun (WGS) entry which is preliminary data.</text>
</comment>
<evidence type="ECO:0000256" key="2">
    <source>
        <dbReference type="ARBA" id="ARBA00012438"/>
    </source>
</evidence>
<evidence type="ECO:0000256" key="14">
    <source>
        <dbReference type="ARBA" id="ARBA00022991"/>
    </source>
</evidence>
<dbReference type="Proteomes" id="UP001224644">
    <property type="component" value="Unassembled WGS sequence"/>
</dbReference>
<keyword evidence="10" id="KW-0677">Repeat</keyword>
<keyword evidence="11" id="KW-0547">Nucleotide-binding</keyword>
<evidence type="ECO:0000259" key="17">
    <source>
        <dbReference type="PROSITE" id="PS50112"/>
    </source>
</evidence>
<dbReference type="CDD" id="cd00130">
    <property type="entry name" value="PAS"/>
    <property type="match status" value="1"/>
</dbReference>
<keyword evidence="7" id="KW-0285">Flavoprotein</keyword>
<accession>A0ABT8BEB3</accession>
<dbReference type="PANTHER" id="PTHR41523:SF7">
    <property type="entry name" value="HISTIDINE KINASE"/>
    <property type="match status" value="1"/>
</dbReference>
<dbReference type="InterPro" id="IPR011102">
    <property type="entry name" value="Sig_transdc_His_kinase_HWE"/>
</dbReference>
<evidence type="ECO:0000259" key="18">
    <source>
        <dbReference type="PROSITE" id="PS50113"/>
    </source>
</evidence>
<dbReference type="InterPro" id="IPR000700">
    <property type="entry name" value="PAS-assoc_C"/>
</dbReference>
<keyword evidence="6" id="KW-0716">Sensory transduction</keyword>
<dbReference type="Pfam" id="PF00989">
    <property type="entry name" value="PAS"/>
    <property type="match status" value="1"/>
</dbReference>
<gene>
    <name evidence="19" type="ORF">QWZ12_03825</name>
</gene>
<evidence type="ECO:0000256" key="8">
    <source>
        <dbReference type="ARBA" id="ARBA00022643"/>
    </source>
</evidence>
<evidence type="ECO:0000256" key="11">
    <source>
        <dbReference type="ARBA" id="ARBA00022741"/>
    </source>
</evidence>
<keyword evidence="5" id="KW-0597">Phosphoprotein</keyword>
<dbReference type="PROSITE" id="PS50113">
    <property type="entry name" value="PAC"/>
    <property type="match status" value="2"/>
</dbReference>
<dbReference type="Pfam" id="PF01590">
    <property type="entry name" value="GAF"/>
    <property type="match status" value="2"/>
</dbReference>
<proteinExistence type="predicted"/>
<evidence type="ECO:0000256" key="6">
    <source>
        <dbReference type="ARBA" id="ARBA00022606"/>
    </source>
</evidence>
<keyword evidence="16" id="KW-0675">Receptor</keyword>
<dbReference type="Pfam" id="PF08447">
    <property type="entry name" value="PAS_3"/>
    <property type="match status" value="1"/>
</dbReference>
<evidence type="ECO:0000256" key="15">
    <source>
        <dbReference type="ARBA" id="ARBA00023026"/>
    </source>
</evidence>
<dbReference type="SUPFAM" id="SSF55785">
    <property type="entry name" value="PYP-like sensor domain (PAS domain)"/>
    <property type="match status" value="2"/>
</dbReference>
<organism evidence="19 20">
    <name type="scientific">Methylobacterium adhaesivum</name>
    <dbReference type="NCBI Taxonomy" id="333297"/>
    <lineage>
        <taxon>Bacteria</taxon>
        <taxon>Pseudomonadati</taxon>
        <taxon>Pseudomonadota</taxon>
        <taxon>Alphaproteobacteria</taxon>
        <taxon>Hyphomicrobiales</taxon>
        <taxon>Methylobacteriaceae</taxon>
        <taxon>Methylobacterium</taxon>
    </lineage>
</organism>
<dbReference type="SUPFAM" id="SSF55781">
    <property type="entry name" value="GAF domain-like"/>
    <property type="match status" value="4"/>
</dbReference>
<evidence type="ECO:0000256" key="9">
    <source>
        <dbReference type="ARBA" id="ARBA00022679"/>
    </source>
</evidence>
<dbReference type="EC" id="2.7.13.3" evidence="2"/>
<protein>
    <recommendedName>
        <fullName evidence="3">Blue-light-activated histidine kinase</fullName>
        <ecNumber evidence="2">2.7.13.3</ecNumber>
    </recommendedName>
</protein>
<keyword evidence="4" id="KW-0600">Photoreceptor protein</keyword>
<dbReference type="InterPro" id="IPR000014">
    <property type="entry name" value="PAS"/>
</dbReference>
<dbReference type="PROSITE" id="PS50112">
    <property type="entry name" value="PAS"/>
    <property type="match status" value="1"/>
</dbReference>
<dbReference type="EMBL" id="JAUFPX010000002">
    <property type="protein sequence ID" value="MDN3589736.1"/>
    <property type="molecule type" value="Genomic_DNA"/>
</dbReference>
<evidence type="ECO:0000256" key="12">
    <source>
        <dbReference type="ARBA" id="ARBA00022777"/>
    </source>
</evidence>
<keyword evidence="14" id="KW-0157">Chromophore</keyword>
<feature type="domain" description="PAS" evidence="17">
    <location>
        <begin position="347"/>
        <end position="404"/>
    </location>
</feature>